<dbReference type="EMBL" id="BONY01000032">
    <property type="protein sequence ID" value="GIH07024.1"/>
    <property type="molecule type" value="Genomic_DNA"/>
</dbReference>
<keyword evidence="3 6" id="KW-0812">Transmembrane</keyword>
<evidence type="ECO:0000256" key="3">
    <source>
        <dbReference type="ARBA" id="ARBA00022692"/>
    </source>
</evidence>
<gene>
    <name evidence="8" type="ORF">Rhe02_50910</name>
</gene>
<evidence type="ECO:0000313" key="8">
    <source>
        <dbReference type="EMBL" id="GIH07024.1"/>
    </source>
</evidence>
<dbReference type="AlphaFoldDB" id="A0A8J3QBS2"/>
<accession>A0A8J3QBS2</accession>
<dbReference type="PANTHER" id="PTHR35007">
    <property type="entry name" value="INTEGRAL MEMBRANE PROTEIN-RELATED"/>
    <property type="match status" value="1"/>
</dbReference>
<dbReference type="InterPro" id="IPR018076">
    <property type="entry name" value="T2SS_GspF_dom"/>
</dbReference>
<keyword evidence="4 6" id="KW-1133">Transmembrane helix</keyword>
<comment type="subcellular location">
    <subcellularLocation>
        <location evidence="1">Cell membrane</location>
        <topology evidence="1">Multi-pass membrane protein</topology>
    </subcellularLocation>
</comment>
<keyword evidence="5 6" id="KW-0472">Membrane</keyword>
<keyword evidence="9" id="KW-1185">Reference proteome</keyword>
<evidence type="ECO:0000259" key="7">
    <source>
        <dbReference type="Pfam" id="PF00482"/>
    </source>
</evidence>
<dbReference type="GO" id="GO:0005886">
    <property type="term" value="C:plasma membrane"/>
    <property type="evidence" value="ECO:0007669"/>
    <property type="project" value="UniProtKB-SubCell"/>
</dbReference>
<proteinExistence type="predicted"/>
<dbReference type="Pfam" id="PF00482">
    <property type="entry name" value="T2SSF"/>
    <property type="match status" value="1"/>
</dbReference>
<feature type="transmembrane region" description="Helical" evidence="6">
    <location>
        <begin position="106"/>
        <end position="124"/>
    </location>
</feature>
<protein>
    <recommendedName>
        <fullName evidence="7">Type II secretion system protein GspF domain-containing protein</fullName>
    </recommendedName>
</protein>
<feature type="transmembrane region" description="Helical" evidence="6">
    <location>
        <begin position="79"/>
        <end position="100"/>
    </location>
</feature>
<evidence type="ECO:0000256" key="5">
    <source>
        <dbReference type="ARBA" id="ARBA00023136"/>
    </source>
</evidence>
<feature type="transmembrane region" description="Helical" evidence="6">
    <location>
        <begin position="260"/>
        <end position="280"/>
    </location>
</feature>
<dbReference type="Proteomes" id="UP000612899">
    <property type="component" value="Unassembled WGS sequence"/>
</dbReference>
<evidence type="ECO:0000256" key="6">
    <source>
        <dbReference type="SAM" id="Phobius"/>
    </source>
</evidence>
<dbReference type="RefSeq" id="WP_203910823.1">
    <property type="nucleotide sequence ID" value="NZ_BONY01000032.1"/>
</dbReference>
<evidence type="ECO:0000313" key="9">
    <source>
        <dbReference type="Proteomes" id="UP000612899"/>
    </source>
</evidence>
<organism evidence="8 9">
    <name type="scientific">Rhizocola hellebori</name>
    <dbReference type="NCBI Taxonomy" id="1392758"/>
    <lineage>
        <taxon>Bacteria</taxon>
        <taxon>Bacillati</taxon>
        <taxon>Actinomycetota</taxon>
        <taxon>Actinomycetes</taxon>
        <taxon>Micromonosporales</taxon>
        <taxon>Micromonosporaceae</taxon>
        <taxon>Rhizocola</taxon>
    </lineage>
</organism>
<evidence type="ECO:0000256" key="4">
    <source>
        <dbReference type="ARBA" id="ARBA00022989"/>
    </source>
</evidence>
<comment type="caution">
    <text evidence="8">The sequence shown here is derived from an EMBL/GenBank/DDBJ whole genome shotgun (WGS) entry which is preliminary data.</text>
</comment>
<evidence type="ECO:0000256" key="2">
    <source>
        <dbReference type="ARBA" id="ARBA00022475"/>
    </source>
</evidence>
<evidence type="ECO:0000256" key="1">
    <source>
        <dbReference type="ARBA" id="ARBA00004651"/>
    </source>
</evidence>
<dbReference type="PANTHER" id="PTHR35007:SF1">
    <property type="entry name" value="PILUS ASSEMBLY PROTEIN"/>
    <property type="match status" value="1"/>
</dbReference>
<feature type="domain" description="Type II secretion system protein GspF" evidence="7">
    <location>
        <begin position="154"/>
        <end position="274"/>
    </location>
</feature>
<name>A0A8J3QBS2_9ACTN</name>
<keyword evidence="2" id="KW-1003">Cell membrane</keyword>
<reference evidence="8" key="1">
    <citation type="submission" date="2021-01" db="EMBL/GenBank/DDBJ databases">
        <title>Whole genome shotgun sequence of Rhizocola hellebori NBRC 109834.</title>
        <authorList>
            <person name="Komaki H."/>
            <person name="Tamura T."/>
        </authorList>
    </citation>
    <scope>NUCLEOTIDE SEQUENCE</scope>
    <source>
        <strain evidence="8">NBRC 109834</strain>
    </source>
</reference>
<sequence>MIFNFWLAVAVTAGAVTGYGLFLLAVQFVPTTPALGPALKRLHPPTASPSVATVAPEKPKHDADLAILGRTQERHLMSIVLSGALALILPAMITIFAFLFGFPLPFTIPLALTVVICGGAALLAHRDMRTKARSARAEFARALCTYAALTAHQVRSGHGAVEAMERSAGICKGWPYVRLRTALLTAQLQMRPPWDELKSLALDIDVVELASFADIMRSAGSDGAQVYQTLRAQASSLRDQIRVRALETAKTRTSKLDIPSTMLVIVLLVLVGYPLMASLLNNR</sequence>
<feature type="transmembrane region" description="Helical" evidence="6">
    <location>
        <begin position="6"/>
        <end position="26"/>
    </location>
</feature>